<dbReference type="EMBL" id="MFLA01000016">
    <property type="protein sequence ID" value="OGG59819.1"/>
    <property type="molecule type" value="Genomic_DNA"/>
</dbReference>
<keyword evidence="1" id="KW-0812">Transmembrane</keyword>
<accession>A0A1F6DEG7</accession>
<feature type="transmembrane region" description="Helical" evidence="1">
    <location>
        <begin position="72"/>
        <end position="90"/>
    </location>
</feature>
<name>A0A1F6DEG7_9BACT</name>
<evidence type="ECO:0000313" key="3">
    <source>
        <dbReference type="Proteomes" id="UP000176377"/>
    </source>
</evidence>
<feature type="transmembrane region" description="Helical" evidence="1">
    <location>
        <begin position="7"/>
        <end position="28"/>
    </location>
</feature>
<comment type="caution">
    <text evidence="2">The sequence shown here is derived from an EMBL/GenBank/DDBJ whole genome shotgun (WGS) entry which is preliminary data.</text>
</comment>
<reference evidence="2 3" key="1">
    <citation type="journal article" date="2016" name="Nat. Commun.">
        <title>Thousands of microbial genomes shed light on interconnected biogeochemical processes in an aquifer system.</title>
        <authorList>
            <person name="Anantharaman K."/>
            <person name="Brown C.T."/>
            <person name="Hug L.A."/>
            <person name="Sharon I."/>
            <person name="Castelle C.J."/>
            <person name="Probst A.J."/>
            <person name="Thomas B.C."/>
            <person name="Singh A."/>
            <person name="Wilkins M.J."/>
            <person name="Karaoz U."/>
            <person name="Brodie E.L."/>
            <person name="Williams K.H."/>
            <person name="Hubbard S.S."/>
            <person name="Banfield J.F."/>
        </authorList>
    </citation>
    <scope>NUCLEOTIDE SEQUENCE [LARGE SCALE GENOMIC DNA]</scope>
</reference>
<keyword evidence="1" id="KW-0472">Membrane</keyword>
<organism evidence="2 3">
    <name type="scientific">Candidatus Kaiserbacteria bacterium RIFCSPHIGHO2_01_FULL_56_24</name>
    <dbReference type="NCBI Taxonomy" id="1798487"/>
    <lineage>
        <taxon>Bacteria</taxon>
        <taxon>Candidatus Kaiseribacteriota</taxon>
    </lineage>
</organism>
<evidence type="ECO:0000313" key="2">
    <source>
        <dbReference type="EMBL" id="OGG59819.1"/>
    </source>
</evidence>
<feature type="transmembrane region" description="Helical" evidence="1">
    <location>
        <begin position="34"/>
        <end position="52"/>
    </location>
</feature>
<keyword evidence="1" id="KW-1133">Transmembrane helix</keyword>
<evidence type="ECO:0008006" key="4">
    <source>
        <dbReference type="Google" id="ProtNLM"/>
    </source>
</evidence>
<sequence length="119" mass="13093">MNNLLSFSIVGLMMVLLFTLTDPFMYWMPSATQMIALTIATALVCFWAGFIIREGAGDERETVLRMHAGRAAFLSGVIVLTLALVIQGLAHAIDPWIPAALAVMVFAKLSARWYSDRNS</sequence>
<proteinExistence type="predicted"/>
<protein>
    <recommendedName>
        <fullName evidence="4">DUF2178 domain-containing protein</fullName>
    </recommendedName>
</protein>
<dbReference type="AlphaFoldDB" id="A0A1F6DEG7"/>
<evidence type="ECO:0000256" key="1">
    <source>
        <dbReference type="SAM" id="Phobius"/>
    </source>
</evidence>
<gene>
    <name evidence="2" type="ORF">A2765_04500</name>
</gene>
<dbReference type="Proteomes" id="UP000176377">
    <property type="component" value="Unassembled WGS sequence"/>
</dbReference>